<name>A0A2T4XWB9_ENTCL</name>
<dbReference type="Gene3D" id="3.90.550.10">
    <property type="entry name" value="Spore Coat Polysaccharide Biosynthesis Protein SpsA, Chain A"/>
    <property type="match status" value="1"/>
</dbReference>
<evidence type="ECO:0000313" key="3">
    <source>
        <dbReference type="Proteomes" id="UP000241614"/>
    </source>
</evidence>
<evidence type="ECO:0000313" key="2">
    <source>
        <dbReference type="EMBL" id="PTM34216.1"/>
    </source>
</evidence>
<dbReference type="Pfam" id="PF00535">
    <property type="entry name" value="Glycos_transf_2"/>
    <property type="match status" value="1"/>
</dbReference>
<dbReference type="SUPFAM" id="SSF53448">
    <property type="entry name" value="Nucleotide-diphospho-sugar transferases"/>
    <property type="match status" value="1"/>
</dbReference>
<dbReference type="OrthoDB" id="9771846at2"/>
<sequence>MLYIAVVSHKHYSIINELNCLAKISTLPDVKVIVKDNYGEAKLKIYCEENGIQYYDENRGLGFGANNNFIFKKIRGEAQGDDFFLILNPDVYVETDALLSLIYNMRERSISCATINLYNDEGFTTFDNSVRKFPTPLTFIGSYLLGRNNSIEDKTKFSPVQEIEWCAGSFIILNIKTFDLLNGFDEKFFMYCEDIDLCWRIKFILKRKLYCFADIKAIHYARFNNRRLFSKHFYWHFKSICIYLIKTYKWKLFGR</sequence>
<proteinExistence type="predicted"/>
<dbReference type="GO" id="GO:0016740">
    <property type="term" value="F:transferase activity"/>
    <property type="evidence" value="ECO:0007669"/>
    <property type="project" value="UniProtKB-KW"/>
</dbReference>
<dbReference type="RefSeq" id="WP_028018527.1">
    <property type="nucleotide sequence ID" value="NZ_JAWDAX010000041.1"/>
</dbReference>
<organism evidence="2 3">
    <name type="scientific">Enterobacter cloacae</name>
    <dbReference type="NCBI Taxonomy" id="550"/>
    <lineage>
        <taxon>Bacteria</taxon>
        <taxon>Pseudomonadati</taxon>
        <taxon>Pseudomonadota</taxon>
        <taxon>Gammaproteobacteria</taxon>
        <taxon>Enterobacterales</taxon>
        <taxon>Enterobacteriaceae</taxon>
        <taxon>Enterobacter</taxon>
        <taxon>Enterobacter cloacae complex</taxon>
    </lineage>
</organism>
<reference evidence="2 3" key="1">
    <citation type="submission" date="2018-04" db="EMBL/GenBank/DDBJ databases">
        <title>Genome sequencing reveals highly heavy metal resistance and biotechnology application of the novel Enterobacter cloacae amazonensis isolated from wastewater river in Manaus - Amazonas.</title>
        <authorList>
            <person name="Astolfi M.C.T."/>
            <person name="Carvalho E.B.D.S."/>
            <person name="Lacerda L.B."/>
            <person name="Pinto M.V."/>
            <person name="Nogueira V.B."/>
            <person name="Barros A.M."/>
            <person name="Astolfi-Filho S."/>
        </authorList>
    </citation>
    <scope>NUCLEOTIDE SEQUENCE [LARGE SCALE GENOMIC DNA]</scope>
    <source>
        <strain evidence="3">amazonensis</strain>
    </source>
</reference>
<dbReference type="InterPro" id="IPR001173">
    <property type="entry name" value="Glyco_trans_2-like"/>
</dbReference>
<dbReference type="EMBL" id="PZPP01000015">
    <property type="protein sequence ID" value="PTM34216.1"/>
    <property type="molecule type" value="Genomic_DNA"/>
</dbReference>
<evidence type="ECO:0000259" key="1">
    <source>
        <dbReference type="Pfam" id="PF00535"/>
    </source>
</evidence>
<dbReference type="PANTHER" id="PTHR43179">
    <property type="entry name" value="RHAMNOSYLTRANSFERASE WBBL"/>
    <property type="match status" value="1"/>
</dbReference>
<keyword evidence="2" id="KW-0808">Transferase</keyword>
<dbReference type="PANTHER" id="PTHR43179:SF7">
    <property type="entry name" value="RHAMNOSYLTRANSFERASE WBBL"/>
    <property type="match status" value="1"/>
</dbReference>
<dbReference type="AlphaFoldDB" id="A0A2T4XWB9"/>
<dbReference type="Proteomes" id="UP000241614">
    <property type="component" value="Unassembled WGS sequence"/>
</dbReference>
<accession>A0A2T4XWB9</accession>
<protein>
    <submittedName>
        <fullName evidence="2">Glycosyltransferase family 2 protein</fullName>
    </submittedName>
</protein>
<gene>
    <name evidence="2" type="ORF">DA103_16775</name>
</gene>
<comment type="caution">
    <text evidence="2">The sequence shown here is derived from an EMBL/GenBank/DDBJ whole genome shotgun (WGS) entry which is preliminary data.</text>
</comment>
<dbReference type="InterPro" id="IPR029044">
    <property type="entry name" value="Nucleotide-diphossugar_trans"/>
</dbReference>
<feature type="domain" description="Glycosyltransferase 2-like" evidence="1">
    <location>
        <begin position="22"/>
        <end position="143"/>
    </location>
</feature>